<dbReference type="EMBL" id="MT362606">
    <property type="protein sequence ID" value="QPL17820.1"/>
    <property type="molecule type" value="Genomic_RNA"/>
</dbReference>
<feature type="compositionally biased region" description="Low complexity" evidence="1">
    <location>
        <begin position="70"/>
        <end position="84"/>
    </location>
</feature>
<feature type="region of interest" description="Disordered" evidence="1">
    <location>
        <begin position="41"/>
        <end position="84"/>
    </location>
</feature>
<accession>A0A7T0Q738</accession>
<proteinExistence type="predicted"/>
<sequence>MITFSISEHIPSGFLVELTQLLIKYGLVSKYSSPAVKKGAKRAVSGKSSRRTLVKVSKPSSKTAAKRPKSNASPSASSSGDKPAATYKSALLKVPAKSVNSNASTSKVAKPSPDKAVKPDSGAASTSSSKRSKRNKKNKKKQQVVEDVNSKQPKSSSAGSKSVTSFPLYYDLHDVEGEKKPYCKGVRFANEIPPKAEDPTNGRDIDLNESNPLASLQFLLRVHGIVVRHAAGLAPVVEFKDRYEVILLPHSPMETTTVLSKDSVAGYQEARSAAIVSQWDSMFRDKDIAAMDLLPRAFVSSLPTGDEDDLE</sequence>
<protein>
    <submittedName>
        <fullName evidence="2">Uncharacterized protein</fullName>
    </submittedName>
</protein>
<organism evidence="2">
    <name type="scientific">Pistachio virus Y</name>
    <dbReference type="NCBI Taxonomy" id="2794239"/>
    <lineage>
        <taxon>Viruses</taxon>
        <taxon>Riboviria</taxon>
        <taxon>Orthornavirae</taxon>
        <taxon>Kitrinoviricota</taxon>
        <taxon>Alsuviricetes</taxon>
        <taxon>Martellivirales</taxon>
        <taxon>Kitaviridae</taxon>
        <taxon>Cilevirus</taxon>
        <taxon>Cilevirus pistaciae</taxon>
    </lineage>
</organism>
<feature type="compositionally biased region" description="Basic residues" evidence="1">
    <location>
        <begin position="130"/>
        <end position="142"/>
    </location>
</feature>
<reference evidence="2" key="1">
    <citation type="submission" date="2020-04" db="EMBL/GenBank/DDBJ databases">
        <title>Transcriptome data analysis revealed novel viruses for genus Pistacia in Iran, China, and Italy.</title>
        <authorList>
            <person name="Mohammadi M."/>
            <person name="Hosseini A."/>
            <person name="Nasrollanejad S."/>
        </authorList>
    </citation>
    <scope>NUCLEOTIDE SEQUENCE</scope>
</reference>
<feature type="compositionally biased region" description="Low complexity" evidence="1">
    <location>
        <begin position="150"/>
        <end position="162"/>
    </location>
</feature>
<name>A0A7T0Q738_9VIRU</name>
<evidence type="ECO:0000313" key="2">
    <source>
        <dbReference type="EMBL" id="QPL17820.1"/>
    </source>
</evidence>
<feature type="compositionally biased region" description="Polar residues" evidence="1">
    <location>
        <begin position="98"/>
        <end position="107"/>
    </location>
</feature>
<evidence type="ECO:0000256" key="1">
    <source>
        <dbReference type="SAM" id="MobiDB-lite"/>
    </source>
</evidence>
<feature type="region of interest" description="Disordered" evidence="1">
    <location>
        <begin position="98"/>
        <end position="162"/>
    </location>
</feature>